<proteinExistence type="predicted"/>
<organism evidence="1 2">
    <name type="scientific">Hesseltinella vesiculosa</name>
    <dbReference type="NCBI Taxonomy" id="101127"/>
    <lineage>
        <taxon>Eukaryota</taxon>
        <taxon>Fungi</taxon>
        <taxon>Fungi incertae sedis</taxon>
        <taxon>Mucoromycota</taxon>
        <taxon>Mucoromycotina</taxon>
        <taxon>Mucoromycetes</taxon>
        <taxon>Mucorales</taxon>
        <taxon>Cunninghamellaceae</taxon>
        <taxon>Hesseltinella</taxon>
    </lineage>
</organism>
<dbReference type="AlphaFoldDB" id="A0A1X2GJF6"/>
<keyword evidence="2" id="KW-1185">Reference proteome</keyword>
<evidence type="ECO:0000313" key="1">
    <source>
        <dbReference type="EMBL" id="ORX55149.1"/>
    </source>
</evidence>
<name>A0A1X2GJF6_9FUNG</name>
<sequence length="60" mass="6721">MAVELRVQALDFLEGQISFLLIARVIKVANTATVIIHVRVIITQANFSIGLISKRESKRE</sequence>
<dbReference type="EMBL" id="MCGT01000012">
    <property type="protein sequence ID" value="ORX55149.1"/>
    <property type="molecule type" value="Genomic_DNA"/>
</dbReference>
<dbReference type="Proteomes" id="UP000242146">
    <property type="component" value="Unassembled WGS sequence"/>
</dbReference>
<gene>
    <name evidence="1" type="ORF">DM01DRAFT_1335446</name>
</gene>
<reference evidence="1 2" key="1">
    <citation type="submission" date="2016-07" db="EMBL/GenBank/DDBJ databases">
        <title>Pervasive Adenine N6-methylation of Active Genes in Fungi.</title>
        <authorList>
            <consortium name="DOE Joint Genome Institute"/>
            <person name="Mondo S.J."/>
            <person name="Dannebaum R.O."/>
            <person name="Kuo R.C."/>
            <person name="Labutti K."/>
            <person name="Haridas S."/>
            <person name="Kuo A."/>
            <person name="Salamov A."/>
            <person name="Ahrendt S.R."/>
            <person name="Lipzen A."/>
            <person name="Sullivan W."/>
            <person name="Andreopoulos W.B."/>
            <person name="Clum A."/>
            <person name="Lindquist E."/>
            <person name="Daum C."/>
            <person name="Ramamoorthy G.K."/>
            <person name="Gryganskyi A."/>
            <person name="Culley D."/>
            <person name="Magnuson J.K."/>
            <person name="James T.Y."/>
            <person name="O'Malley M.A."/>
            <person name="Stajich J.E."/>
            <person name="Spatafora J.W."/>
            <person name="Visel A."/>
            <person name="Grigoriev I.V."/>
        </authorList>
    </citation>
    <scope>NUCLEOTIDE SEQUENCE [LARGE SCALE GENOMIC DNA]</scope>
    <source>
        <strain evidence="1 2">NRRL 3301</strain>
    </source>
</reference>
<evidence type="ECO:0000313" key="2">
    <source>
        <dbReference type="Proteomes" id="UP000242146"/>
    </source>
</evidence>
<comment type="caution">
    <text evidence="1">The sequence shown here is derived from an EMBL/GenBank/DDBJ whole genome shotgun (WGS) entry which is preliminary data.</text>
</comment>
<protein>
    <submittedName>
        <fullName evidence="1">Uncharacterized protein</fullName>
    </submittedName>
</protein>
<accession>A0A1X2GJF6</accession>